<evidence type="ECO:0000256" key="5">
    <source>
        <dbReference type="ARBA" id="ARBA00022827"/>
    </source>
</evidence>
<dbReference type="Pfam" id="PF13434">
    <property type="entry name" value="Lys_Orn_oxgnase"/>
    <property type="match status" value="1"/>
</dbReference>
<keyword evidence="4" id="KW-0285">Flavoprotein</keyword>
<dbReference type="Proteomes" id="UP000198034">
    <property type="component" value="Unassembled WGS sequence"/>
</dbReference>
<dbReference type="Gene3D" id="3.50.50.60">
    <property type="entry name" value="FAD/NAD(P)-binding domain"/>
    <property type="match status" value="1"/>
</dbReference>
<evidence type="ECO:0000256" key="4">
    <source>
        <dbReference type="ARBA" id="ARBA00022630"/>
    </source>
</evidence>
<comment type="pathway">
    <text evidence="2">Siderophore biosynthesis.</text>
</comment>
<dbReference type="AlphaFoldDB" id="A0A246G8C3"/>
<comment type="cofactor">
    <cofactor evidence="1">
        <name>FAD</name>
        <dbReference type="ChEBI" id="CHEBI:57692"/>
    </cofactor>
</comment>
<keyword evidence="6" id="KW-0521">NADP</keyword>
<accession>A0A246G8C3</accession>
<dbReference type="InterPro" id="IPR036188">
    <property type="entry name" value="FAD/NAD-bd_sf"/>
</dbReference>
<name>A0A246G8C3_9FLAO</name>
<dbReference type="PANTHER" id="PTHR42802">
    <property type="entry name" value="MONOOXYGENASE"/>
    <property type="match status" value="1"/>
</dbReference>
<dbReference type="GO" id="GO:0016491">
    <property type="term" value="F:oxidoreductase activity"/>
    <property type="evidence" value="ECO:0007669"/>
    <property type="project" value="UniProtKB-KW"/>
</dbReference>
<keyword evidence="7" id="KW-0560">Oxidoreductase</keyword>
<sequence length="416" mass="47588">MKKYDLIGVGIGPSNLSTAALLKPISDSFQSVFFDDKKLFNWHPGLMFPDAKLQVSILKDLVSMLDPTSQFSFLNYLKEKKKLYMFAARNGFNNVKRKEFEDYLLWVSSKLENLKFGQTVREISYDNDCFKVAVNDEILYAKNIIMGAGLTGVIPDFCKKLLGSTCFHSSQFLKEYNNYSSKIVTIIGGGQSSCEILKFILELEKDEQPAHINWVFKNHKLDVLEDTPFSNELYTPNYSQYIFNSDAAKRNDIINRQKFTSDGVSSETLDQIYDLLYHNEIGNYLSIKIFNESKLTNVKSTDKTYELEINNNSSFKSDVIILGTGYKYGIPKCILDLSANYEKVDEMFIVDEEYRLVPKNKDLKGNIYIHNGARHIRGVADPNLSLLAWRSGVIINSLMNKEVYDVTNEKSILSWS</sequence>
<evidence type="ECO:0000256" key="2">
    <source>
        <dbReference type="ARBA" id="ARBA00004924"/>
    </source>
</evidence>
<organism evidence="8 9">
    <name type="scientific">Flavobacterium columnare</name>
    <dbReference type="NCBI Taxonomy" id="996"/>
    <lineage>
        <taxon>Bacteria</taxon>
        <taxon>Pseudomonadati</taxon>
        <taxon>Bacteroidota</taxon>
        <taxon>Flavobacteriia</taxon>
        <taxon>Flavobacteriales</taxon>
        <taxon>Flavobacteriaceae</taxon>
        <taxon>Flavobacterium</taxon>
    </lineage>
</organism>
<gene>
    <name evidence="8" type="ORF">BWK62_12795</name>
</gene>
<evidence type="ECO:0000313" key="8">
    <source>
        <dbReference type="EMBL" id="OWP75090.1"/>
    </source>
</evidence>
<evidence type="ECO:0000256" key="6">
    <source>
        <dbReference type="ARBA" id="ARBA00022857"/>
    </source>
</evidence>
<comment type="caution">
    <text evidence="8">The sequence shown here is derived from an EMBL/GenBank/DDBJ whole genome shotgun (WGS) entry which is preliminary data.</text>
</comment>
<evidence type="ECO:0000256" key="7">
    <source>
        <dbReference type="ARBA" id="ARBA00023002"/>
    </source>
</evidence>
<keyword evidence="5" id="KW-0274">FAD</keyword>
<evidence type="ECO:0000256" key="1">
    <source>
        <dbReference type="ARBA" id="ARBA00001974"/>
    </source>
</evidence>
<proteinExistence type="inferred from homology"/>
<reference evidence="8 9" key="1">
    <citation type="journal article" date="2017" name="Infect. Genet. Evol.">
        <title>Comparative genome analysis of fish pathogen Flavobacterium columnare reveals extensive sequence diversity within the species.</title>
        <authorList>
            <person name="Kayansamruaj P."/>
            <person name="Dong H.T."/>
            <person name="Hirono I."/>
            <person name="Kondo H."/>
            <person name="Senapin S."/>
            <person name="Rodkhum C."/>
        </authorList>
    </citation>
    <scope>NUCLEOTIDE SEQUENCE [LARGE SCALE GENOMIC DNA]</scope>
    <source>
        <strain evidence="8 9">1214</strain>
    </source>
</reference>
<evidence type="ECO:0008006" key="10">
    <source>
        <dbReference type="Google" id="ProtNLM"/>
    </source>
</evidence>
<dbReference type="EMBL" id="MTCY01000048">
    <property type="protein sequence ID" value="OWP75090.1"/>
    <property type="molecule type" value="Genomic_DNA"/>
</dbReference>
<comment type="similarity">
    <text evidence="3">Belongs to the lysine N(6)-hydroxylase/L-ornithine N(5)-oxygenase family.</text>
</comment>
<dbReference type="PANTHER" id="PTHR42802:SF1">
    <property type="entry name" value="L-ORNITHINE N(5)-MONOOXYGENASE"/>
    <property type="match status" value="1"/>
</dbReference>
<dbReference type="InterPro" id="IPR025700">
    <property type="entry name" value="Lys/Orn_oxygenase"/>
</dbReference>
<evidence type="ECO:0000313" key="9">
    <source>
        <dbReference type="Proteomes" id="UP000198034"/>
    </source>
</evidence>
<dbReference type="SUPFAM" id="SSF51905">
    <property type="entry name" value="FAD/NAD(P)-binding domain"/>
    <property type="match status" value="1"/>
</dbReference>
<evidence type="ECO:0000256" key="3">
    <source>
        <dbReference type="ARBA" id="ARBA00007588"/>
    </source>
</evidence>
<protein>
    <recommendedName>
        <fullName evidence="10">L-lysine 6-monooxygenase</fullName>
    </recommendedName>
</protein>